<dbReference type="PANTHER" id="PTHR43214">
    <property type="entry name" value="TWO-COMPONENT RESPONSE REGULATOR"/>
    <property type="match status" value="1"/>
</dbReference>
<dbReference type="InterPro" id="IPR000792">
    <property type="entry name" value="Tscrpt_reg_LuxR_C"/>
</dbReference>
<evidence type="ECO:0000259" key="5">
    <source>
        <dbReference type="PROSITE" id="PS50043"/>
    </source>
</evidence>
<keyword evidence="2" id="KW-0238">DNA-binding</keyword>
<dbReference type="InterPro" id="IPR036388">
    <property type="entry name" value="WH-like_DNA-bd_sf"/>
</dbReference>
<keyword evidence="3" id="KW-0804">Transcription</keyword>
<feature type="domain" description="HTH luxR-type" evidence="5">
    <location>
        <begin position="31"/>
        <end position="96"/>
    </location>
</feature>
<dbReference type="GO" id="GO:0003677">
    <property type="term" value="F:DNA binding"/>
    <property type="evidence" value="ECO:0007669"/>
    <property type="project" value="UniProtKB-KW"/>
</dbReference>
<feature type="region of interest" description="Disordered" evidence="4">
    <location>
        <begin position="219"/>
        <end position="250"/>
    </location>
</feature>
<feature type="compositionally biased region" description="Basic and acidic residues" evidence="4">
    <location>
        <begin position="167"/>
        <end position="191"/>
    </location>
</feature>
<gene>
    <name evidence="6" type="ORF">FGL98_19395</name>
</gene>
<evidence type="ECO:0000313" key="6">
    <source>
        <dbReference type="EMBL" id="TWP33919.1"/>
    </source>
</evidence>
<keyword evidence="1" id="KW-0805">Transcription regulation</keyword>
<accession>A0A563DUR4</accession>
<keyword evidence="7" id="KW-1185">Reference proteome</keyword>
<dbReference type="Pfam" id="PF00196">
    <property type="entry name" value="GerE"/>
    <property type="match status" value="1"/>
</dbReference>
<dbReference type="InterPro" id="IPR016032">
    <property type="entry name" value="Sig_transdc_resp-reg_C-effctor"/>
</dbReference>
<feature type="compositionally biased region" description="Polar residues" evidence="4">
    <location>
        <begin position="241"/>
        <end position="250"/>
    </location>
</feature>
<reference evidence="6 7" key="2">
    <citation type="submission" date="2019-08" db="EMBL/GenBank/DDBJ databases">
        <title>Jejuicoccus antrihumi gen. nov., sp. nov., a new member of the family Dermacoccaceae isolated from a cave.</title>
        <authorList>
            <person name="Schumann P."/>
            <person name="Kim I.S."/>
        </authorList>
    </citation>
    <scope>NUCLEOTIDE SEQUENCE [LARGE SCALE GENOMIC DNA]</scope>
    <source>
        <strain evidence="6 7">C5-26</strain>
    </source>
</reference>
<evidence type="ECO:0000313" key="7">
    <source>
        <dbReference type="Proteomes" id="UP000320244"/>
    </source>
</evidence>
<dbReference type="InterPro" id="IPR039420">
    <property type="entry name" value="WalR-like"/>
</dbReference>
<comment type="caution">
    <text evidence="6">The sequence shown here is derived from an EMBL/GenBank/DDBJ whole genome shotgun (WGS) entry which is preliminary data.</text>
</comment>
<dbReference type="PRINTS" id="PR00038">
    <property type="entry name" value="HTHLUXR"/>
</dbReference>
<protein>
    <submittedName>
        <fullName evidence="6">Response regulator transcription factor</fullName>
    </submittedName>
</protein>
<evidence type="ECO:0000256" key="2">
    <source>
        <dbReference type="ARBA" id="ARBA00023125"/>
    </source>
</evidence>
<dbReference type="SMART" id="SM00421">
    <property type="entry name" value="HTH_LUXR"/>
    <property type="match status" value="1"/>
</dbReference>
<evidence type="ECO:0000256" key="1">
    <source>
        <dbReference type="ARBA" id="ARBA00023015"/>
    </source>
</evidence>
<feature type="region of interest" description="Disordered" evidence="4">
    <location>
        <begin position="133"/>
        <end position="191"/>
    </location>
</feature>
<feature type="compositionally biased region" description="Basic residues" evidence="4">
    <location>
        <begin position="143"/>
        <end position="155"/>
    </location>
</feature>
<name>A0A563DUR4_9MICO</name>
<dbReference type="AlphaFoldDB" id="A0A563DUR4"/>
<evidence type="ECO:0000256" key="4">
    <source>
        <dbReference type="SAM" id="MobiDB-lite"/>
    </source>
</evidence>
<dbReference type="PROSITE" id="PS50043">
    <property type="entry name" value="HTH_LUXR_2"/>
    <property type="match status" value="1"/>
</dbReference>
<reference evidence="6 7" key="1">
    <citation type="submission" date="2019-05" db="EMBL/GenBank/DDBJ databases">
        <authorList>
            <person name="Lee S.D."/>
        </authorList>
    </citation>
    <scope>NUCLEOTIDE SEQUENCE [LARGE SCALE GENOMIC DNA]</scope>
    <source>
        <strain evidence="6 7">C5-26</strain>
    </source>
</reference>
<proteinExistence type="predicted"/>
<dbReference type="SUPFAM" id="SSF46894">
    <property type="entry name" value="C-terminal effector domain of the bipartite response regulators"/>
    <property type="match status" value="1"/>
</dbReference>
<organism evidence="6 7">
    <name type="scientific">Leekyejoonella antrihumi</name>
    <dbReference type="NCBI Taxonomy" id="1660198"/>
    <lineage>
        <taxon>Bacteria</taxon>
        <taxon>Bacillati</taxon>
        <taxon>Actinomycetota</taxon>
        <taxon>Actinomycetes</taxon>
        <taxon>Micrococcales</taxon>
        <taxon>Dermacoccaceae</taxon>
        <taxon>Leekyejoonella</taxon>
    </lineage>
</organism>
<dbReference type="GO" id="GO:0006355">
    <property type="term" value="P:regulation of DNA-templated transcription"/>
    <property type="evidence" value="ECO:0007669"/>
    <property type="project" value="InterPro"/>
</dbReference>
<dbReference type="CDD" id="cd06170">
    <property type="entry name" value="LuxR_C_like"/>
    <property type="match status" value="1"/>
</dbReference>
<evidence type="ECO:0000256" key="3">
    <source>
        <dbReference type="ARBA" id="ARBA00023163"/>
    </source>
</evidence>
<dbReference type="PANTHER" id="PTHR43214:SF24">
    <property type="entry name" value="TRANSCRIPTIONAL REGULATORY PROTEIN NARL-RELATED"/>
    <property type="match status" value="1"/>
</dbReference>
<dbReference type="Gene3D" id="1.10.10.10">
    <property type="entry name" value="Winged helix-like DNA-binding domain superfamily/Winged helix DNA-binding domain"/>
    <property type="match status" value="1"/>
</dbReference>
<sequence length="250" mass="27662">MVARGDSILSPALTRRFIERFVASPPPSNGLPSALAPLSRRELEVFDLLARGSSNAQIAQRLFLGEATVKTHVAQILAKPSIRDRVQAVVPAYMRPATSRPDPPVPRQRQPDELDQLASLSALPRRHLAPLQVAQVAAERQAGHHQKEHAHHDKHRPGDPQRTLTGAERRDDQHQQSADHPDPADHRRAGTHHPHEDVIEHLVQIDLSGARHATIVADGREGWRRPARQRVSNRAGIADSTALSPTRCTR</sequence>
<dbReference type="OrthoDB" id="9808843at2"/>
<dbReference type="Proteomes" id="UP000320244">
    <property type="component" value="Unassembled WGS sequence"/>
</dbReference>
<dbReference type="EMBL" id="VCQV01000034">
    <property type="protein sequence ID" value="TWP33919.1"/>
    <property type="molecule type" value="Genomic_DNA"/>
</dbReference>